<keyword evidence="6" id="KW-1185">Reference proteome</keyword>
<evidence type="ECO:0000256" key="2">
    <source>
        <dbReference type="ARBA" id="ARBA00022679"/>
    </source>
</evidence>
<dbReference type="GO" id="GO:0016757">
    <property type="term" value="F:glycosyltransferase activity"/>
    <property type="evidence" value="ECO:0007669"/>
    <property type="project" value="UniProtKB-KW"/>
</dbReference>
<evidence type="ECO:0000256" key="3">
    <source>
        <dbReference type="SAM" id="MobiDB-lite"/>
    </source>
</evidence>
<dbReference type="EMBL" id="FNQM01000009">
    <property type="protein sequence ID" value="SEA67867.1"/>
    <property type="molecule type" value="Genomic_DNA"/>
</dbReference>
<dbReference type="Pfam" id="PF00534">
    <property type="entry name" value="Glycos_transf_1"/>
    <property type="match status" value="1"/>
</dbReference>
<keyword evidence="1" id="KW-0328">Glycosyltransferase</keyword>
<dbReference type="OrthoDB" id="9790710at2"/>
<sequence length="454" mass="49067">MADEDAQDADAPAAGGAAAPSGPTGKPTAKPEPPPPPLAIVVKGWPRLSETFVAQELKALEDRGLRFDIWSLRRPTDRLRHAIHAKVRAKVRYLPEYTHEAPLTIFDAVFKAAALPGFGRALNLWMRDLGRDFSRNRIRRFGQACVLATQAPPNLRFIYAHFMHTPGSVARYAAAMRDVEWGFSAHARDIWTTPDWELREKIAESRFGVTCTNVGARRLKALTTNPDKISLVYHGLDLSRFPPPPEREGRDGAMAMAPVRLISVGRLVEKKGYDVLLDALAELPPALHWQFAHIGDGPLAGALKKRARELGLSDRISWRGPKTQDEVIGALRWADIFVLPSRPATDGDRDGLPNVLMEAASQGTAVVSTRFSAIPEFVTDEVTGILVKPGDAGALSAAIAIVARRPDKRSQMARAAHARLVAEFGAGAAGDAVAKRLMVALAPARGAAGASAAD</sequence>
<evidence type="ECO:0000313" key="6">
    <source>
        <dbReference type="Proteomes" id="UP000198703"/>
    </source>
</evidence>
<dbReference type="PANTHER" id="PTHR12526:SF510">
    <property type="entry name" value="D-INOSITOL 3-PHOSPHATE GLYCOSYLTRANSFERASE"/>
    <property type="match status" value="1"/>
</dbReference>
<feature type="compositionally biased region" description="Low complexity" evidence="3">
    <location>
        <begin position="9"/>
        <end position="28"/>
    </location>
</feature>
<evidence type="ECO:0000259" key="4">
    <source>
        <dbReference type="Pfam" id="PF00534"/>
    </source>
</evidence>
<reference evidence="5 6" key="1">
    <citation type="submission" date="2016-10" db="EMBL/GenBank/DDBJ databases">
        <authorList>
            <person name="de Groot N.N."/>
        </authorList>
    </citation>
    <scope>NUCLEOTIDE SEQUENCE [LARGE SCALE GENOMIC DNA]</scope>
    <source>
        <strain evidence="5 6">DSM 15345</strain>
    </source>
</reference>
<evidence type="ECO:0000313" key="5">
    <source>
        <dbReference type="EMBL" id="SEA67867.1"/>
    </source>
</evidence>
<dbReference type="Gene3D" id="3.40.50.2000">
    <property type="entry name" value="Glycogen Phosphorylase B"/>
    <property type="match status" value="2"/>
</dbReference>
<organism evidence="5 6">
    <name type="scientific">Rubrimonas cliftonensis</name>
    <dbReference type="NCBI Taxonomy" id="89524"/>
    <lineage>
        <taxon>Bacteria</taxon>
        <taxon>Pseudomonadati</taxon>
        <taxon>Pseudomonadota</taxon>
        <taxon>Alphaproteobacteria</taxon>
        <taxon>Rhodobacterales</taxon>
        <taxon>Paracoccaceae</taxon>
        <taxon>Rubrimonas</taxon>
    </lineage>
</organism>
<dbReference type="InterPro" id="IPR001296">
    <property type="entry name" value="Glyco_trans_1"/>
</dbReference>
<protein>
    <submittedName>
        <fullName evidence="5">Glycosyltransferase involved in cell wall bisynthesis</fullName>
    </submittedName>
</protein>
<dbReference type="SUPFAM" id="SSF53756">
    <property type="entry name" value="UDP-Glycosyltransferase/glycogen phosphorylase"/>
    <property type="match status" value="1"/>
</dbReference>
<evidence type="ECO:0000256" key="1">
    <source>
        <dbReference type="ARBA" id="ARBA00022676"/>
    </source>
</evidence>
<feature type="region of interest" description="Disordered" evidence="3">
    <location>
        <begin position="1"/>
        <end position="37"/>
    </location>
</feature>
<dbReference type="STRING" id="89524.SAMN05444370_10948"/>
<dbReference type="PANTHER" id="PTHR12526">
    <property type="entry name" value="GLYCOSYLTRANSFERASE"/>
    <property type="match status" value="1"/>
</dbReference>
<accession>A0A1H4D5H5</accession>
<keyword evidence="2 5" id="KW-0808">Transferase</keyword>
<gene>
    <name evidence="5" type="ORF">SAMN05444370_10948</name>
</gene>
<dbReference type="AlphaFoldDB" id="A0A1H4D5H5"/>
<proteinExistence type="predicted"/>
<name>A0A1H4D5H5_9RHOB</name>
<dbReference type="Proteomes" id="UP000198703">
    <property type="component" value="Unassembled WGS sequence"/>
</dbReference>
<feature type="domain" description="Glycosyl transferase family 1" evidence="4">
    <location>
        <begin position="260"/>
        <end position="417"/>
    </location>
</feature>